<dbReference type="EMBL" id="WQMT02000001">
    <property type="protein sequence ID" value="KAG9227142.1"/>
    <property type="molecule type" value="Genomic_DNA"/>
</dbReference>
<proteinExistence type="predicted"/>
<gene>
    <name evidence="1" type="ORF">CCMSSC00406_0004319</name>
</gene>
<dbReference type="Proteomes" id="UP000824881">
    <property type="component" value="Unassembled WGS sequence"/>
</dbReference>
<organism evidence="1 2">
    <name type="scientific">Pleurotus cornucopiae</name>
    <name type="common">Cornucopia mushroom</name>
    <dbReference type="NCBI Taxonomy" id="5321"/>
    <lineage>
        <taxon>Eukaryota</taxon>
        <taxon>Fungi</taxon>
        <taxon>Dikarya</taxon>
        <taxon>Basidiomycota</taxon>
        <taxon>Agaricomycotina</taxon>
        <taxon>Agaricomycetes</taxon>
        <taxon>Agaricomycetidae</taxon>
        <taxon>Agaricales</taxon>
        <taxon>Pleurotineae</taxon>
        <taxon>Pleurotaceae</taxon>
        <taxon>Pleurotus</taxon>
    </lineage>
</organism>
<protein>
    <submittedName>
        <fullName evidence="1">Uncharacterized protein</fullName>
    </submittedName>
</protein>
<name>A0ACB7J989_PLECO</name>
<reference evidence="1 2" key="1">
    <citation type="journal article" date="2021" name="Appl. Environ. Microbiol.">
        <title>Genetic linkage and physical mapping for an oyster mushroom Pleurotus cornucopiae and QTL analysis for the trait cap color.</title>
        <authorList>
            <person name="Zhang Y."/>
            <person name="Gao W."/>
            <person name="Sonnenberg A."/>
            <person name="Chen Q."/>
            <person name="Zhang J."/>
            <person name="Huang C."/>
        </authorList>
    </citation>
    <scope>NUCLEOTIDE SEQUENCE [LARGE SCALE GENOMIC DNA]</scope>
    <source>
        <strain evidence="1">CCMSSC00406</strain>
    </source>
</reference>
<evidence type="ECO:0000313" key="1">
    <source>
        <dbReference type="EMBL" id="KAG9227142.1"/>
    </source>
</evidence>
<accession>A0ACB7J989</accession>
<evidence type="ECO:0000313" key="2">
    <source>
        <dbReference type="Proteomes" id="UP000824881"/>
    </source>
</evidence>
<keyword evidence="2" id="KW-1185">Reference proteome</keyword>
<sequence>MVEKAHQDARRAIPRYIFGFLEEISKTINIAKLFAGRHVLSRWLLRWQNKSTIANYTAQLQNALDSHGGPKSNMANVINNIVDDDGAIRAALRKYLSPAGIAPSSPAAAPAPSTPSANLIGNGSMTTRRLDGNCIVNNCTINRRTENSGNITNIRTHDLGAAATPAPSSAATPMSRKLGLQCSPVANLIGGGPKCSGQTVCCENIKFKGLVNIGCTPINIGL</sequence>
<comment type="caution">
    <text evidence="1">The sequence shown here is derived from an EMBL/GenBank/DDBJ whole genome shotgun (WGS) entry which is preliminary data.</text>
</comment>